<dbReference type="InterPro" id="IPR011330">
    <property type="entry name" value="Glyco_hydro/deAcase_b/a-brl"/>
</dbReference>
<dbReference type="Pfam" id="PF03065">
    <property type="entry name" value="Glyco_hydro_57"/>
    <property type="match status" value="1"/>
</dbReference>
<dbReference type="InterPro" id="IPR052046">
    <property type="entry name" value="GH57_Enzymes"/>
</dbReference>
<dbReference type="SUPFAM" id="SSF88713">
    <property type="entry name" value="Glycoside hydrolase/deacetylase"/>
    <property type="match status" value="1"/>
</dbReference>
<evidence type="ECO:0000259" key="3">
    <source>
        <dbReference type="Pfam" id="PF03065"/>
    </source>
</evidence>
<comment type="caution">
    <text evidence="4">The sequence shown here is derived from an EMBL/GenBank/DDBJ whole genome shotgun (WGS) entry which is preliminary data.</text>
</comment>
<comment type="similarity">
    <text evidence="1">Belongs to the glycosyl hydrolase 57 family.</text>
</comment>
<proteinExistence type="inferred from homology"/>
<name>A0AAW9S821_9BACT</name>
<dbReference type="Proteomes" id="UP001403385">
    <property type="component" value="Unassembled WGS sequence"/>
</dbReference>
<feature type="domain" description="Glycoside hydrolase family 57 N-terminal" evidence="3">
    <location>
        <begin position="6"/>
        <end position="290"/>
    </location>
</feature>
<keyword evidence="2" id="KW-0119">Carbohydrate metabolism</keyword>
<reference evidence="4 5" key="1">
    <citation type="submission" date="2024-04" db="EMBL/GenBank/DDBJ databases">
        <title>Novel genus in family Flammeovirgaceae.</title>
        <authorList>
            <person name="Nguyen T.H."/>
            <person name="Vuong T.Q."/>
            <person name="Le H."/>
            <person name="Kim S.-G."/>
        </authorList>
    </citation>
    <scope>NUCLEOTIDE SEQUENCE [LARGE SCALE GENOMIC DNA]</scope>
    <source>
        <strain evidence="4 5">JCM 23209</strain>
    </source>
</reference>
<evidence type="ECO:0000313" key="4">
    <source>
        <dbReference type="EMBL" id="MEN7548610.1"/>
    </source>
</evidence>
<accession>A0AAW9S821</accession>
<dbReference type="EMBL" id="JBDKWZ010000006">
    <property type="protein sequence ID" value="MEN7548610.1"/>
    <property type="molecule type" value="Genomic_DNA"/>
</dbReference>
<dbReference type="Gene3D" id="3.20.110.20">
    <property type="match status" value="1"/>
</dbReference>
<keyword evidence="5" id="KW-1185">Reference proteome</keyword>
<keyword evidence="4" id="KW-0378">Hydrolase</keyword>
<dbReference type="AlphaFoldDB" id="A0AAW9S821"/>
<protein>
    <submittedName>
        <fullName evidence="4">Glycoside hydrolase family 57 protein</fullName>
    </submittedName>
</protein>
<dbReference type="GO" id="GO:0016787">
    <property type="term" value="F:hydrolase activity"/>
    <property type="evidence" value="ECO:0007669"/>
    <property type="project" value="UniProtKB-KW"/>
</dbReference>
<dbReference type="CDD" id="cd10795">
    <property type="entry name" value="GH57N_MJA1_like"/>
    <property type="match status" value="1"/>
</dbReference>
<evidence type="ECO:0000256" key="1">
    <source>
        <dbReference type="ARBA" id="ARBA00006821"/>
    </source>
</evidence>
<dbReference type="GO" id="GO:0005975">
    <property type="term" value="P:carbohydrate metabolic process"/>
    <property type="evidence" value="ECO:0007669"/>
    <property type="project" value="InterPro"/>
</dbReference>
<organism evidence="4 5">
    <name type="scientific">Rapidithrix thailandica</name>
    <dbReference type="NCBI Taxonomy" id="413964"/>
    <lineage>
        <taxon>Bacteria</taxon>
        <taxon>Pseudomonadati</taxon>
        <taxon>Bacteroidota</taxon>
        <taxon>Cytophagia</taxon>
        <taxon>Cytophagales</taxon>
        <taxon>Flammeovirgaceae</taxon>
        <taxon>Rapidithrix</taxon>
    </lineage>
</organism>
<evidence type="ECO:0000256" key="2">
    <source>
        <dbReference type="ARBA" id="ARBA00023277"/>
    </source>
</evidence>
<dbReference type="PANTHER" id="PTHR36306">
    <property type="entry name" value="ALPHA-AMYLASE-RELATED-RELATED"/>
    <property type="match status" value="1"/>
</dbReference>
<dbReference type="RefSeq" id="WP_346821388.1">
    <property type="nucleotide sequence ID" value="NZ_JBDKWZ010000006.1"/>
</dbReference>
<evidence type="ECO:0000313" key="5">
    <source>
        <dbReference type="Proteomes" id="UP001403385"/>
    </source>
</evidence>
<dbReference type="InterPro" id="IPR004300">
    <property type="entry name" value="Glyco_hydro_57_N"/>
</dbReference>
<gene>
    <name evidence="4" type="ORF">AAG747_11860</name>
</gene>
<sequence>MTAICFYFQVHQPFRVKDFRFHQIGEDPVHEYEALNQQILQKVAEKCYLPSNYLVSQLIQKFQNEFKITYSFSGVVLEQIELYEPLLLESFQSMVASGSIELLSETYYHSLSSIASPGEFERQIHKHRDKIQSLFQYTPKVFRNTELIYNNDIATHVNHLGFQGILCEGLGKYLSEKGPNHLYQSPTGLKVLPRNYQLSDDIAFRYSSPQWEGPTLSAEQFIKILEAEAEKGAETINLYMDYETFGEHHSRTSGIFDFFSKLIHLLIEHNDFEFRTPQELVQSFTPIASYDVPTLTSWADEERDLSAWTGNHMQEEALRKLYELAPQVIATKNDSLIESWSKLQTSDHLYYMSTKLKEDGEVHAYFRPFSSPYDAYITFMNIVANLKLQVEGYLTYKKAFKKGFRAQ</sequence>
<dbReference type="PANTHER" id="PTHR36306:SF1">
    <property type="entry name" value="ALPHA-AMYLASE-RELATED"/>
    <property type="match status" value="1"/>
</dbReference>